<feature type="transmembrane region" description="Helical" evidence="6">
    <location>
        <begin position="72"/>
        <end position="91"/>
    </location>
</feature>
<keyword evidence="3 6" id="KW-0812">Transmembrane</keyword>
<evidence type="ECO:0000256" key="6">
    <source>
        <dbReference type="SAM" id="Phobius"/>
    </source>
</evidence>
<evidence type="ECO:0000256" key="1">
    <source>
        <dbReference type="ARBA" id="ARBA00004141"/>
    </source>
</evidence>
<dbReference type="Proteomes" id="UP000271031">
    <property type="component" value="Unassembled WGS sequence"/>
</dbReference>
<evidence type="ECO:0000256" key="4">
    <source>
        <dbReference type="ARBA" id="ARBA00022989"/>
    </source>
</evidence>
<dbReference type="PANTHER" id="PTHR43461">
    <property type="entry name" value="TRANSMEMBRANE PROTEIN 256"/>
    <property type="match status" value="1"/>
</dbReference>
<keyword evidence="8" id="KW-1185">Reference proteome</keyword>
<dbReference type="EMBL" id="RHHQ01000015">
    <property type="protein sequence ID" value="RNB85085.1"/>
    <property type="molecule type" value="Genomic_DNA"/>
</dbReference>
<proteinExistence type="inferred from homology"/>
<evidence type="ECO:0000256" key="2">
    <source>
        <dbReference type="ARBA" id="ARBA00009694"/>
    </source>
</evidence>
<organism evidence="7 8">
    <name type="scientific">Brevibacillus fluminis</name>
    <dbReference type="NCBI Taxonomy" id="511487"/>
    <lineage>
        <taxon>Bacteria</taxon>
        <taxon>Bacillati</taxon>
        <taxon>Bacillota</taxon>
        <taxon>Bacilli</taxon>
        <taxon>Bacillales</taxon>
        <taxon>Paenibacillaceae</taxon>
        <taxon>Brevibacillus</taxon>
    </lineage>
</organism>
<comment type="similarity">
    <text evidence="2">Belongs to the UPF0382 family.</text>
</comment>
<feature type="transmembrane region" description="Helical" evidence="6">
    <location>
        <begin position="43"/>
        <end position="60"/>
    </location>
</feature>
<evidence type="ECO:0000313" key="7">
    <source>
        <dbReference type="EMBL" id="RNB85085.1"/>
    </source>
</evidence>
<sequence length="124" mass="13555">MFRRFIMIGSICAFLAVALGAFGAHVLKPHLSAEMMAVFETGVHYHMMHALGILLIAILVEKFGTSKQLVQAGWALLIGIILFSGSLYVLAVTGIKVLGAITPLGGVSFLYGWLMLFVFAWKRR</sequence>
<dbReference type="OrthoDB" id="9802121at2"/>
<feature type="transmembrane region" description="Helical" evidence="6">
    <location>
        <begin position="97"/>
        <end position="121"/>
    </location>
</feature>
<dbReference type="PANTHER" id="PTHR43461:SF1">
    <property type="entry name" value="TRANSMEMBRANE PROTEIN 256"/>
    <property type="match status" value="1"/>
</dbReference>
<dbReference type="GO" id="GO:0005886">
    <property type="term" value="C:plasma membrane"/>
    <property type="evidence" value="ECO:0007669"/>
    <property type="project" value="TreeGrafter"/>
</dbReference>
<evidence type="ECO:0000256" key="5">
    <source>
        <dbReference type="ARBA" id="ARBA00023136"/>
    </source>
</evidence>
<comment type="subcellular location">
    <subcellularLocation>
        <location evidence="1">Membrane</location>
        <topology evidence="1">Multi-pass membrane protein</topology>
    </subcellularLocation>
</comment>
<dbReference type="InterPro" id="IPR006696">
    <property type="entry name" value="DUF423"/>
</dbReference>
<keyword evidence="5 6" id="KW-0472">Membrane</keyword>
<evidence type="ECO:0000313" key="8">
    <source>
        <dbReference type="Proteomes" id="UP000271031"/>
    </source>
</evidence>
<evidence type="ECO:0000256" key="3">
    <source>
        <dbReference type="ARBA" id="ARBA00022692"/>
    </source>
</evidence>
<name>A0A3M8DCQ0_9BACL</name>
<dbReference type="Pfam" id="PF04241">
    <property type="entry name" value="DUF423"/>
    <property type="match status" value="1"/>
</dbReference>
<accession>A0A3M8DCQ0</accession>
<comment type="caution">
    <text evidence="7">The sequence shown here is derived from an EMBL/GenBank/DDBJ whole genome shotgun (WGS) entry which is preliminary data.</text>
</comment>
<keyword evidence="4 6" id="KW-1133">Transmembrane helix</keyword>
<dbReference type="AlphaFoldDB" id="A0A3M8DCQ0"/>
<reference evidence="7 8" key="1">
    <citation type="submission" date="2018-10" db="EMBL/GenBank/DDBJ databases">
        <title>Phylogenomics of Brevibacillus.</title>
        <authorList>
            <person name="Dunlap C."/>
        </authorList>
    </citation>
    <scope>NUCLEOTIDE SEQUENCE [LARGE SCALE GENOMIC DNA]</scope>
    <source>
        <strain evidence="7 8">JCM 15716</strain>
    </source>
</reference>
<gene>
    <name evidence="7" type="ORF">EDM56_19440</name>
</gene>
<protein>
    <submittedName>
        <fullName evidence="7">DUF423 domain-containing protein</fullName>
    </submittedName>
</protein>
<dbReference type="RefSeq" id="WP_122919570.1">
    <property type="nucleotide sequence ID" value="NZ_RHHQ01000015.1"/>
</dbReference>